<accession>A0A0G0UFL3</accession>
<reference evidence="1 2" key="1">
    <citation type="journal article" date="2015" name="Nature">
        <title>rRNA introns, odd ribosomes, and small enigmatic genomes across a large radiation of phyla.</title>
        <authorList>
            <person name="Brown C.T."/>
            <person name="Hug L.A."/>
            <person name="Thomas B.C."/>
            <person name="Sharon I."/>
            <person name="Castelle C.J."/>
            <person name="Singh A."/>
            <person name="Wilkins M.J."/>
            <person name="Williams K.H."/>
            <person name="Banfield J.F."/>
        </authorList>
    </citation>
    <scope>NUCLEOTIDE SEQUENCE [LARGE SCALE GENOMIC DNA]</scope>
</reference>
<comment type="caution">
    <text evidence="1">The sequence shown here is derived from an EMBL/GenBank/DDBJ whole genome shotgun (WGS) entry which is preliminary data.</text>
</comment>
<sequence>MKVSYAPSFLRSLRSLTPLLCEEIVAKIDLFKDERNHTALRVHKLKGRLKDCYAFFVNYQFRVVFQFVGRPKRAYLLAVGDHDVYDR</sequence>
<evidence type="ECO:0000313" key="2">
    <source>
        <dbReference type="Proteomes" id="UP000034616"/>
    </source>
</evidence>
<dbReference type="InterPro" id="IPR035093">
    <property type="entry name" value="RelE/ParE_toxin_dom_sf"/>
</dbReference>
<proteinExistence type="predicted"/>
<dbReference type="EMBL" id="LCAH01000017">
    <property type="protein sequence ID" value="KKR86211.1"/>
    <property type="molecule type" value="Genomic_DNA"/>
</dbReference>
<organism evidence="1 2">
    <name type="scientific">Candidatus Uhrbacteria bacterium GW2011_GWC2_41_11</name>
    <dbReference type="NCBI Taxonomy" id="1618985"/>
    <lineage>
        <taxon>Bacteria</taxon>
        <taxon>Candidatus Uhriibacteriota</taxon>
    </lineage>
</organism>
<gene>
    <name evidence="1" type="ORF">UU35_C0017G0007</name>
</gene>
<evidence type="ECO:0000313" key="1">
    <source>
        <dbReference type="EMBL" id="KKR86211.1"/>
    </source>
</evidence>
<dbReference type="AlphaFoldDB" id="A0A0G0UFL3"/>
<name>A0A0G0UFL3_9BACT</name>
<dbReference type="SUPFAM" id="SSF143011">
    <property type="entry name" value="RelE-like"/>
    <property type="match status" value="1"/>
</dbReference>
<dbReference type="Gene3D" id="3.30.2310.20">
    <property type="entry name" value="RelE-like"/>
    <property type="match status" value="1"/>
</dbReference>
<protein>
    <submittedName>
        <fullName evidence="1">Plasmid stabilization system</fullName>
    </submittedName>
</protein>
<dbReference type="Proteomes" id="UP000034616">
    <property type="component" value="Unassembled WGS sequence"/>
</dbReference>